<dbReference type="AlphaFoldDB" id="W9QPB5"/>
<protein>
    <submittedName>
        <fullName evidence="2">Uncharacterized protein</fullName>
    </submittedName>
</protein>
<dbReference type="STRING" id="981085.W9QPB5"/>
<feature type="compositionally biased region" description="Basic residues" evidence="1">
    <location>
        <begin position="81"/>
        <end position="103"/>
    </location>
</feature>
<proteinExistence type="predicted"/>
<reference evidence="3" key="1">
    <citation type="submission" date="2013-01" db="EMBL/GenBank/DDBJ databases">
        <title>Draft Genome Sequence of a Mulberry Tree, Morus notabilis C.K. Schneid.</title>
        <authorList>
            <person name="He N."/>
            <person name="Zhao S."/>
        </authorList>
    </citation>
    <scope>NUCLEOTIDE SEQUENCE</scope>
</reference>
<dbReference type="PANTHER" id="PTHR44366:SF1">
    <property type="entry name" value="UDP-N-ACETYLGLUCOSAMINE--PEPTIDE N-ACETYLGLUCOSAMINYLTRANSFERASE 110 KDA SUBUNIT"/>
    <property type="match status" value="1"/>
</dbReference>
<dbReference type="eggNOG" id="KOG4626">
    <property type="taxonomic scope" value="Eukaryota"/>
</dbReference>
<evidence type="ECO:0000256" key="1">
    <source>
        <dbReference type="SAM" id="MobiDB-lite"/>
    </source>
</evidence>
<gene>
    <name evidence="2" type="ORF">L484_019333</name>
</gene>
<sequence>MQSLDAMFRAPSNKACLDVIRAFTNEKIKNCSSVRAHVLNMIEHFHEAKINNAIIDDATQSTNNIKRIGEANVAFAENSSKNKRKKQRIHRKVKPKASRRQCSRCKAIGGRSSTASTRIKRPGRPPQLQLASYGDDRSVLLSNVTSDGASSSSVSIKHSQPSDSHEDMLMALAHQKYRSGNYKQALEHSSVVYERNPRRTDNILLLGAIHYQVVSEVVSEHSTFHASDEELFNLSHTLMSAMEIWQMLGRSFLAATCADCAIFYSCHLVVLPWEFISSDCSGIREEELDWNQFWVLSESEVEDSEEQDFYVSETEKEKLDEEVEDNIIKDMPGLFGLEPSEGISSAKEQPITALSKEEWEVIQNVVQRVQRMEIGRIESEGPRESKRGLKELRRLENIVN</sequence>
<dbReference type="Proteomes" id="UP000030645">
    <property type="component" value="Unassembled WGS sequence"/>
</dbReference>
<evidence type="ECO:0000313" key="3">
    <source>
        <dbReference type="Proteomes" id="UP000030645"/>
    </source>
</evidence>
<dbReference type="InterPro" id="IPR037919">
    <property type="entry name" value="OGT"/>
</dbReference>
<dbReference type="PANTHER" id="PTHR44366">
    <property type="entry name" value="UDP-N-ACETYLGLUCOSAMINE--PEPTIDE N-ACETYLGLUCOSAMINYLTRANSFERASE 110 KDA SUBUNIT"/>
    <property type="match status" value="1"/>
</dbReference>
<accession>W9QPB5</accession>
<organism evidence="2 3">
    <name type="scientific">Morus notabilis</name>
    <dbReference type="NCBI Taxonomy" id="981085"/>
    <lineage>
        <taxon>Eukaryota</taxon>
        <taxon>Viridiplantae</taxon>
        <taxon>Streptophyta</taxon>
        <taxon>Embryophyta</taxon>
        <taxon>Tracheophyta</taxon>
        <taxon>Spermatophyta</taxon>
        <taxon>Magnoliopsida</taxon>
        <taxon>eudicotyledons</taxon>
        <taxon>Gunneridae</taxon>
        <taxon>Pentapetalae</taxon>
        <taxon>rosids</taxon>
        <taxon>fabids</taxon>
        <taxon>Rosales</taxon>
        <taxon>Moraceae</taxon>
        <taxon>Moreae</taxon>
        <taxon>Morus</taxon>
    </lineage>
</organism>
<dbReference type="GO" id="GO:0097363">
    <property type="term" value="F:protein O-acetylglucosaminyltransferase activity"/>
    <property type="evidence" value="ECO:0007669"/>
    <property type="project" value="TreeGrafter"/>
</dbReference>
<dbReference type="EMBL" id="KE343890">
    <property type="protein sequence ID" value="EXB45108.1"/>
    <property type="molecule type" value="Genomic_DNA"/>
</dbReference>
<keyword evidence="3" id="KW-1185">Reference proteome</keyword>
<feature type="compositionally biased region" description="Low complexity" evidence="1">
    <location>
        <begin position="144"/>
        <end position="155"/>
    </location>
</feature>
<name>W9QPB5_9ROSA</name>
<evidence type="ECO:0000313" key="2">
    <source>
        <dbReference type="EMBL" id="EXB45108.1"/>
    </source>
</evidence>
<feature type="region of interest" description="Disordered" evidence="1">
    <location>
        <begin position="144"/>
        <end position="163"/>
    </location>
</feature>
<dbReference type="GO" id="GO:0006493">
    <property type="term" value="P:protein O-linked glycosylation"/>
    <property type="evidence" value="ECO:0007669"/>
    <property type="project" value="InterPro"/>
</dbReference>
<feature type="region of interest" description="Disordered" evidence="1">
    <location>
        <begin position="77"/>
        <end position="131"/>
    </location>
</feature>